<dbReference type="PANTHER" id="PTHR39179:SF2">
    <property type="entry name" value="ENDOSPORE COAT-ASSOCIATED PROTEIN YUTH"/>
    <property type="match status" value="1"/>
</dbReference>
<protein>
    <submittedName>
        <fullName evidence="1">Spore coat putative kinase YutH</fullName>
    </submittedName>
</protein>
<sequence>MIQELFDQYQITVSELASFGPYQSFWIRNKVYILVPVGKFQEEELVEMKKLSDYMTEQGDLSVASFVPTIHGYYVSEIANQNYCLLKTMRQMDRQIPNLSEGKELAAFHERSKLFPEEIIELNRIGEWKGLWEKRLDQLEKFWQGKAGTHPADPFERLFIESFPYYLGITENAIQYVVDTELDDDPKLTDAAAICQQRFTSQTWQKTKRIKIPVEWVYDHPTRDLAEWIRHTYMEEQDDAEKRILQFLTDYESVSPLSSFGWRMLFARLLCPLQYFEIVEGYYLTNKEEVRSMHYENLQQMVERSSEFESFLSGFYKMVHLPIQKLGIREIDWLQR</sequence>
<dbReference type="SUPFAM" id="SSF56112">
    <property type="entry name" value="Protein kinase-like (PK-like)"/>
    <property type="match status" value="1"/>
</dbReference>
<keyword evidence="1" id="KW-0808">Transferase</keyword>
<name>A0ABV5W950_9BACI</name>
<keyword evidence="2" id="KW-1185">Reference proteome</keyword>
<reference evidence="1 2" key="1">
    <citation type="submission" date="2024-09" db="EMBL/GenBank/DDBJ databases">
        <authorList>
            <person name="Sun Q."/>
            <person name="Mori K."/>
        </authorList>
    </citation>
    <scope>NUCLEOTIDE SEQUENCE [LARGE SCALE GENOMIC DNA]</scope>
    <source>
        <strain evidence="1 2">JCM 11201</strain>
    </source>
</reference>
<dbReference type="Proteomes" id="UP001589609">
    <property type="component" value="Unassembled WGS sequence"/>
</dbReference>
<dbReference type="PANTHER" id="PTHR39179">
    <property type="entry name" value="SPORE COAT PROTEIN I"/>
    <property type="match status" value="1"/>
</dbReference>
<accession>A0ABV5W950</accession>
<dbReference type="InterPro" id="IPR047175">
    <property type="entry name" value="CotS-like"/>
</dbReference>
<organism evidence="1 2">
    <name type="scientific">Ectobacillus funiculus</name>
    <dbReference type="NCBI Taxonomy" id="137993"/>
    <lineage>
        <taxon>Bacteria</taxon>
        <taxon>Bacillati</taxon>
        <taxon>Bacillota</taxon>
        <taxon>Bacilli</taxon>
        <taxon>Bacillales</taxon>
        <taxon>Bacillaceae</taxon>
        <taxon>Ectobacillus</taxon>
    </lineage>
</organism>
<gene>
    <name evidence="1" type="primary">yutH</name>
    <name evidence="1" type="ORF">ACFFMS_00875</name>
</gene>
<dbReference type="InterPro" id="IPR014254">
    <property type="entry name" value="Spore_coat_YutH"/>
</dbReference>
<dbReference type="Gene3D" id="3.90.1200.10">
    <property type="match status" value="1"/>
</dbReference>
<keyword evidence="1" id="KW-0418">Kinase</keyword>
<dbReference type="RefSeq" id="WP_342046600.1">
    <property type="nucleotide sequence ID" value="NZ_JAPCYI010000001.1"/>
</dbReference>
<proteinExistence type="predicted"/>
<dbReference type="GO" id="GO:0016301">
    <property type="term" value="F:kinase activity"/>
    <property type="evidence" value="ECO:0007669"/>
    <property type="project" value="UniProtKB-KW"/>
</dbReference>
<dbReference type="NCBIfam" id="TIGR02905">
    <property type="entry name" value="spore_yutH"/>
    <property type="match status" value="1"/>
</dbReference>
<dbReference type="EMBL" id="JBHMAF010000004">
    <property type="protein sequence ID" value="MFB9757109.1"/>
    <property type="molecule type" value="Genomic_DNA"/>
</dbReference>
<evidence type="ECO:0000313" key="1">
    <source>
        <dbReference type="EMBL" id="MFB9757109.1"/>
    </source>
</evidence>
<comment type="caution">
    <text evidence="1">The sequence shown here is derived from an EMBL/GenBank/DDBJ whole genome shotgun (WGS) entry which is preliminary data.</text>
</comment>
<evidence type="ECO:0000313" key="2">
    <source>
        <dbReference type="Proteomes" id="UP001589609"/>
    </source>
</evidence>
<dbReference type="InterPro" id="IPR011009">
    <property type="entry name" value="Kinase-like_dom_sf"/>
</dbReference>